<accession>A0A1G8WPE4</accession>
<evidence type="ECO:0000313" key="3">
    <source>
        <dbReference type="EMBL" id="SDJ80272.1"/>
    </source>
</evidence>
<dbReference type="Gene3D" id="3.30.70.100">
    <property type="match status" value="1"/>
</dbReference>
<dbReference type="Proteomes" id="UP000198718">
    <property type="component" value="Unassembled WGS sequence"/>
</dbReference>
<proteinExistence type="predicted"/>
<dbReference type="STRING" id="393762.SAMN05660472_00003"/>
<dbReference type="InterPro" id="IPR006121">
    <property type="entry name" value="HMA_dom"/>
</dbReference>
<dbReference type="InterPro" id="IPR017969">
    <property type="entry name" value="Heavy-metal-associated_CS"/>
</dbReference>
<dbReference type="SUPFAM" id="SSF55008">
    <property type="entry name" value="HMA, heavy metal-associated domain"/>
    <property type="match status" value="1"/>
</dbReference>
<dbReference type="GO" id="GO:0005507">
    <property type="term" value="F:copper ion binding"/>
    <property type="evidence" value="ECO:0007669"/>
    <property type="project" value="InterPro"/>
</dbReference>
<dbReference type="OrthoDB" id="9813965at2"/>
<feature type="domain" description="HMA" evidence="2">
    <location>
        <begin position="1"/>
        <end position="66"/>
    </location>
</feature>
<dbReference type="RefSeq" id="WP_090548513.1">
    <property type="nucleotide sequence ID" value="NZ_FNFP01000001.1"/>
</dbReference>
<dbReference type="Pfam" id="PF00403">
    <property type="entry name" value="HMA"/>
    <property type="match status" value="1"/>
</dbReference>
<dbReference type="InterPro" id="IPR000428">
    <property type="entry name" value="Cu-bd"/>
</dbReference>
<gene>
    <name evidence="3" type="ORF">SAMN05660472_00003</name>
</gene>
<dbReference type="GO" id="GO:0006825">
    <property type="term" value="P:copper ion transport"/>
    <property type="evidence" value="ECO:0007669"/>
    <property type="project" value="InterPro"/>
</dbReference>
<evidence type="ECO:0000259" key="2">
    <source>
        <dbReference type="PROSITE" id="PS50846"/>
    </source>
</evidence>
<dbReference type="FunFam" id="3.30.70.100:FF:000001">
    <property type="entry name" value="ATPase copper transporting beta"/>
    <property type="match status" value="1"/>
</dbReference>
<keyword evidence="4" id="KW-1185">Reference proteome</keyword>
<dbReference type="CDD" id="cd00371">
    <property type="entry name" value="HMA"/>
    <property type="match status" value="1"/>
</dbReference>
<dbReference type="PROSITE" id="PS01047">
    <property type="entry name" value="HMA_1"/>
    <property type="match status" value="1"/>
</dbReference>
<organism evidence="3 4">
    <name type="scientific">Natronincola ferrireducens</name>
    <dbReference type="NCBI Taxonomy" id="393762"/>
    <lineage>
        <taxon>Bacteria</taxon>
        <taxon>Bacillati</taxon>
        <taxon>Bacillota</taxon>
        <taxon>Clostridia</taxon>
        <taxon>Peptostreptococcales</taxon>
        <taxon>Natronincolaceae</taxon>
        <taxon>Natronincola</taxon>
    </lineage>
</organism>
<keyword evidence="1" id="KW-0479">Metal-binding</keyword>
<evidence type="ECO:0000256" key="1">
    <source>
        <dbReference type="ARBA" id="ARBA00022723"/>
    </source>
</evidence>
<dbReference type="PRINTS" id="PR00944">
    <property type="entry name" value="CUEXPORT"/>
</dbReference>
<dbReference type="PROSITE" id="PS50846">
    <property type="entry name" value="HMA_2"/>
    <property type="match status" value="1"/>
</dbReference>
<evidence type="ECO:0000313" key="4">
    <source>
        <dbReference type="Proteomes" id="UP000198718"/>
    </source>
</evidence>
<dbReference type="EMBL" id="FNFP01000001">
    <property type="protein sequence ID" value="SDJ80272.1"/>
    <property type="molecule type" value="Genomic_DNA"/>
</dbReference>
<dbReference type="AlphaFoldDB" id="A0A1G8WPE4"/>
<reference evidence="3 4" key="1">
    <citation type="submission" date="2016-10" db="EMBL/GenBank/DDBJ databases">
        <authorList>
            <person name="de Groot N.N."/>
        </authorList>
    </citation>
    <scope>NUCLEOTIDE SEQUENCE [LARGE SCALE GENOMIC DNA]</scope>
    <source>
        <strain evidence="3 4">DSM 18346</strain>
    </source>
</reference>
<dbReference type="InterPro" id="IPR036163">
    <property type="entry name" value="HMA_dom_sf"/>
</dbReference>
<name>A0A1G8WPE4_9FIRM</name>
<sequence length="71" mass="7678">MKKKIAIEGMSCGHCVAHVEKALKELQEVVNVQVDLPGKNAVVELKSEVGDEVLSQIIDDAGYDVVSIEDL</sequence>
<protein>
    <submittedName>
        <fullName evidence="3">Copper chaperone CopZ</fullName>
    </submittedName>
</protein>